<feature type="signal peptide" evidence="1">
    <location>
        <begin position="1"/>
        <end position="20"/>
    </location>
</feature>
<feature type="chain" id="PRO_5039204683" description="Phosphate-selective porin O and P" evidence="1">
    <location>
        <begin position="21"/>
        <end position="411"/>
    </location>
</feature>
<dbReference type="AlphaFoldDB" id="A0A9D9HK79"/>
<evidence type="ECO:0000313" key="3">
    <source>
        <dbReference type="Proteomes" id="UP000823617"/>
    </source>
</evidence>
<accession>A0A9D9HK79</accession>
<dbReference type="Pfam" id="PF07396">
    <property type="entry name" value="Porin_O_P"/>
    <property type="match status" value="1"/>
</dbReference>
<dbReference type="InterPro" id="IPR010870">
    <property type="entry name" value="Porin_O/P"/>
</dbReference>
<evidence type="ECO:0000256" key="1">
    <source>
        <dbReference type="SAM" id="SignalP"/>
    </source>
</evidence>
<dbReference type="Proteomes" id="UP000823617">
    <property type="component" value="Unassembled WGS sequence"/>
</dbReference>
<keyword evidence="1" id="KW-0732">Signal</keyword>
<reference evidence="2" key="1">
    <citation type="submission" date="2020-10" db="EMBL/GenBank/DDBJ databases">
        <authorList>
            <person name="Gilroy R."/>
        </authorList>
    </citation>
    <scope>NUCLEOTIDE SEQUENCE</scope>
    <source>
        <strain evidence="2">B1-3475</strain>
    </source>
</reference>
<organism evidence="2 3">
    <name type="scientific">Candidatus Cryptobacteroides intestinigallinarum</name>
    <dbReference type="NCBI Taxonomy" id="2840767"/>
    <lineage>
        <taxon>Bacteria</taxon>
        <taxon>Pseudomonadati</taxon>
        <taxon>Bacteroidota</taxon>
        <taxon>Bacteroidia</taxon>
        <taxon>Bacteroidales</taxon>
        <taxon>Candidatus Cryptobacteroides</taxon>
    </lineage>
</organism>
<evidence type="ECO:0000313" key="2">
    <source>
        <dbReference type="EMBL" id="MBO8455353.1"/>
    </source>
</evidence>
<dbReference type="EMBL" id="JADIMK010000027">
    <property type="protein sequence ID" value="MBO8455353.1"/>
    <property type="molecule type" value="Genomic_DNA"/>
</dbReference>
<sequence length="411" mass="46446">MKKHCIFLIVAFLSAASLPAVDSTAVEHLVLSADEDSLPAGNILRIDEKALLPVEEKAFLPVRGVDMDFQMRGSLRGDFPHGGKAAAKFRMDDIRLNIEGNAGKKVYYRFRQSFTKDFNTLSFENIVSSVNYAFVRWSVDPKATLTFGKHVLALGGHEFDAVPVYVIEFSDFGSSLSSYQMGVSGEWHITPSHDLILQVCNFRGVPGNEFYYGGLPDGVEETSFPFIATANWNGSFLDNTLNLRYSASYGHQATDKGVWIVSLGHSYRLRRWGAYLDLMWSRQGLDVSSILSGSANYPDGILRTLQNTEYLSLVGYLHFFISPTFMTFFKGAWECGGIYMPYEDLSRGIYRTNWNAQACLQYMPTKDRDFRLFLHYNFYNRHALPLGRNLGMADFSEHRVSLGIIYIMNVL</sequence>
<comment type="caution">
    <text evidence="2">The sequence shown here is derived from an EMBL/GenBank/DDBJ whole genome shotgun (WGS) entry which is preliminary data.</text>
</comment>
<name>A0A9D9HK79_9BACT</name>
<gene>
    <name evidence="2" type="ORF">IAC08_02970</name>
</gene>
<reference evidence="2" key="2">
    <citation type="journal article" date="2021" name="PeerJ">
        <title>Extensive microbial diversity within the chicken gut microbiome revealed by metagenomics and culture.</title>
        <authorList>
            <person name="Gilroy R."/>
            <person name="Ravi A."/>
            <person name="Getino M."/>
            <person name="Pursley I."/>
            <person name="Horton D.L."/>
            <person name="Alikhan N.F."/>
            <person name="Baker D."/>
            <person name="Gharbi K."/>
            <person name="Hall N."/>
            <person name="Watson M."/>
            <person name="Adriaenssens E.M."/>
            <person name="Foster-Nyarko E."/>
            <person name="Jarju S."/>
            <person name="Secka A."/>
            <person name="Antonio M."/>
            <person name="Oren A."/>
            <person name="Chaudhuri R.R."/>
            <person name="La Ragione R."/>
            <person name="Hildebrand F."/>
            <person name="Pallen M.J."/>
        </authorList>
    </citation>
    <scope>NUCLEOTIDE SEQUENCE</scope>
    <source>
        <strain evidence="2">B1-3475</strain>
    </source>
</reference>
<evidence type="ECO:0008006" key="4">
    <source>
        <dbReference type="Google" id="ProtNLM"/>
    </source>
</evidence>
<proteinExistence type="predicted"/>
<protein>
    <recommendedName>
        <fullName evidence="4">Phosphate-selective porin O and P</fullName>
    </recommendedName>
</protein>